<proteinExistence type="predicted"/>
<evidence type="ECO:0000313" key="2">
    <source>
        <dbReference type="EMBL" id="USW52649.1"/>
    </source>
</evidence>
<accession>A0A9Q9EJW8</accession>
<dbReference type="InterPro" id="IPR010730">
    <property type="entry name" value="HET"/>
</dbReference>
<dbReference type="OrthoDB" id="3553147at2759"/>
<dbReference type="PANTHER" id="PTHR24148">
    <property type="entry name" value="ANKYRIN REPEAT DOMAIN-CONTAINING PROTEIN 39 HOMOLOG-RELATED"/>
    <property type="match status" value="1"/>
</dbReference>
<dbReference type="PANTHER" id="PTHR24148:SF64">
    <property type="entry name" value="HETEROKARYON INCOMPATIBILITY DOMAIN-CONTAINING PROTEIN"/>
    <property type="match status" value="1"/>
</dbReference>
<feature type="domain" description="Heterokaryon incompatibility" evidence="1">
    <location>
        <begin position="44"/>
        <end position="143"/>
    </location>
</feature>
<gene>
    <name evidence="2" type="ORF">Slin15195_G059680</name>
</gene>
<keyword evidence="3" id="KW-1185">Reference proteome</keyword>
<evidence type="ECO:0000313" key="3">
    <source>
        <dbReference type="Proteomes" id="UP001056384"/>
    </source>
</evidence>
<sequence>MLFQYAQLGSNTIRLVRFSSRSTLLDLHVNIEHQANYSEQDVHYSVLSYQIHPELERTGLTLNGRTRMIDNHALRALQAVWKDHKDGDRFWLDALSVNQADPYEVREQKKQLSSVYASADQVLLWLAAENAEAGSNVLAKRAALYVQDAADGGALCMARKLLVLSGDQSCTLETTQQTARQAGSL</sequence>
<dbReference type="Proteomes" id="UP001056384">
    <property type="component" value="Chromosome 4"/>
</dbReference>
<name>A0A9Q9EJW8_9PEZI</name>
<dbReference type="AlphaFoldDB" id="A0A9Q9EJW8"/>
<dbReference type="InterPro" id="IPR052895">
    <property type="entry name" value="HetReg/Transcr_Mod"/>
</dbReference>
<dbReference type="Pfam" id="PF06985">
    <property type="entry name" value="HET"/>
    <property type="match status" value="1"/>
</dbReference>
<organism evidence="2 3">
    <name type="scientific">Septoria linicola</name>
    <dbReference type="NCBI Taxonomy" id="215465"/>
    <lineage>
        <taxon>Eukaryota</taxon>
        <taxon>Fungi</taxon>
        <taxon>Dikarya</taxon>
        <taxon>Ascomycota</taxon>
        <taxon>Pezizomycotina</taxon>
        <taxon>Dothideomycetes</taxon>
        <taxon>Dothideomycetidae</taxon>
        <taxon>Mycosphaerellales</taxon>
        <taxon>Mycosphaerellaceae</taxon>
        <taxon>Septoria</taxon>
    </lineage>
</organism>
<evidence type="ECO:0000259" key="1">
    <source>
        <dbReference type="Pfam" id="PF06985"/>
    </source>
</evidence>
<reference evidence="2" key="1">
    <citation type="submission" date="2022-06" db="EMBL/GenBank/DDBJ databases">
        <title>Complete genome sequences of two strains of the flax pathogen Septoria linicola.</title>
        <authorList>
            <person name="Lapalu N."/>
            <person name="Simon A."/>
            <person name="Demenou B."/>
            <person name="Paumier D."/>
            <person name="Guillot M.-P."/>
            <person name="Gout L."/>
            <person name="Valade R."/>
        </authorList>
    </citation>
    <scope>NUCLEOTIDE SEQUENCE</scope>
    <source>
        <strain evidence="2">SE15195</strain>
    </source>
</reference>
<protein>
    <submittedName>
        <fullName evidence="2">Heterokaryon incompatibility</fullName>
    </submittedName>
</protein>
<dbReference type="EMBL" id="CP099421">
    <property type="protein sequence ID" value="USW52649.1"/>
    <property type="molecule type" value="Genomic_DNA"/>
</dbReference>